<feature type="binding site" evidence="9">
    <location>
        <position position="393"/>
    </location>
    <ligand>
        <name>phosphoenolpyruvate</name>
        <dbReference type="ChEBI" id="CHEBI:58702"/>
    </ligand>
</feature>
<dbReference type="CDD" id="cd01556">
    <property type="entry name" value="EPSP_synthase"/>
    <property type="match status" value="1"/>
</dbReference>
<dbReference type="GO" id="GO:0009423">
    <property type="term" value="P:chorismate biosynthetic process"/>
    <property type="evidence" value="ECO:0007669"/>
    <property type="project" value="UniProtKB-UniRule"/>
</dbReference>
<dbReference type="InterPro" id="IPR013792">
    <property type="entry name" value="RNA3'P_cycl/enolpyr_Trfase_a/b"/>
</dbReference>
<feature type="binding site" evidence="9">
    <location>
        <position position="171"/>
    </location>
    <ligand>
        <name>3-phosphoshikimate</name>
        <dbReference type="ChEBI" id="CHEBI:145989"/>
    </ligand>
</feature>
<dbReference type="GO" id="GO:0008652">
    <property type="term" value="P:amino acid biosynthetic process"/>
    <property type="evidence" value="ECO:0007669"/>
    <property type="project" value="UniProtKB-KW"/>
</dbReference>
<dbReference type="PIRSF" id="PIRSF000505">
    <property type="entry name" value="EPSPS"/>
    <property type="match status" value="1"/>
</dbReference>
<feature type="binding site" evidence="9">
    <location>
        <position position="99"/>
    </location>
    <ligand>
        <name>phosphoenolpyruvate</name>
        <dbReference type="ChEBI" id="CHEBI:58702"/>
    </ligand>
</feature>
<feature type="binding site" evidence="9">
    <location>
        <position position="28"/>
    </location>
    <ligand>
        <name>3-phosphoshikimate</name>
        <dbReference type="ChEBI" id="CHEBI:145989"/>
    </ligand>
</feature>
<dbReference type="Proteomes" id="UP000267654">
    <property type="component" value="Unassembled WGS sequence"/>
</dbReference>
<feature type="binding site" evidence="9">
    <location>
        <position position="127"/>
    </location>
    <ligand>
        <name>phosphoenolpyruvate</name>
        <dbReference type="ChEBI" id="CHEBI:58702"/>
    </ligand>
</feature>
<keyword evidence="4 9" id="KW-0963">Cytoplasm</keyword>
<dbReference type="GO" id="GO:0003866">
    <property type="term" value="F:3-phosphoshikimate 1-carboxyvinyltransferase activity"/>
    <property type="evidence" value="ECO:0007669"/>
    <property type="project" value="UniProtKB-UniRule"/>
</dbReference>
<dbReference type="PROSITE" id="PS00885">
    <property type="entry name" value="EPSP_SYNTHASE_2"/>
    <property type="match status" value="1"/>
</dbReference>
<evidence type="ECO:0000256" key="1">
    <source>
        <dbReference type="ARBA" id="ARBA00002174"/>
    </source>
</evidence>
<dbReference type="InterPro" id="IPR036968">
    <property type="entry name" value="Enolpyruvate_Tfrase_sf"/>
</dbReference>
<keyword evidence="6 9" id="KW-0808">Transferase</keyword>
<feature type="binding site" evidence="9">
    <location>
        <position position="173"/>
    </location>
    <ligand>
        <name>phosphoenolpyruvate</name>
        <dbReference type="ChEBI" id="CHEBI:58702"/>
    </ligand>
</feature>
<dbReference type="PROSITE" id="PS00104">
    <property type="entry name" value="EPSP_SYNTHASE_1"/>
    <property type="match status" value="1"/>
</dbReference>
<dbReference type="Gene3D" id="3.65.10.10">
    <property type="entry name" value="Enolpyruvate transferase domain"/>
    <property type="match status" value="2"/>
</dbReference>
<dbReference type="EMBL" id="QMQB01000253">
    <property type="protein sequence ID" value="RLE11358.1"/>
    <property type="molecule type" value="Genomic_DNA"/>
</dbReference>
<evidence type="ECO:0000259" key="10">
    <source>
        <dbReference type="Pfam" id="PF00275"/>
    </source>
</evidence>
<evidence type="ECO:0000256" key="7">
    <source>
        <dbReference type="ARBA" id="ARBA00023141"/>
    </source>
</evidence>
<dbReference type="EC" id="2.5.1.19" evidence="9"/>
<evidence type="ECO:0000256" key="2">
    <source>
        <dbReference type="ARBA" id="ARBA00004811"/>
    </source>
</evidence>
<keyword evidence="7 9" id="KW-0057">Aromatic amino acid biosynthesis</keyword>
<dbReference type="InterPro" id="IPR001986">
    <property type="entry name" value="Enolpyruvate_Tfrase_dom"/>
</dbReference>
<feature type="domain" description="Enolpyruvate transferase" evidence="10">
    <location>
        <begin position="15"/>
        <end position="428"/>
    </location>
</feature>
<comment type="similarity">
    <text evidence="3 9">Belongs to the EPSP synthase family.</text>
</comment>
<comment type="catalytic activity">
    <reaction evidence="8">
        <text>3-phosphoshikimate + phosphoenolpyruvate = 5-O-(1-carboxyvinyl)-3-phosphoshikimate + phosphate</text>
        <dbReference type="Rhea" id="RHEA:21256"/>
        <dbReference type="ChEBI" id="CHEBI:43474"/>
        <dbReference type="ChEBI" id="CHEBI:57701"/>
        <dbReference type="ChEBI" id="CHEBI:58702"/>
        <dbReference type="ChEBI" id="CHEBI:145989"/>
        <dbReference type="EC" id="2.5.1.19"/>
    </reaction>
    <physiologicalReaction direction="left-to-right" evidence="8">
        <dbReference type="Rhea" id="RHEA:21257"/>
    </physiologicalReaction>
</comment>
<evidence type="ECO:0000256" key="6">
    <source>
        <dbReference type="ARBA" id="ARBA00022679"/>
    </source>
</evidence>
<dbReference type="InterPro" id="IPR006264">
    <property type="entry name" value="EPSP_synthase"/>
</dbReference>
<feature type="active site" description="Proton acceptor" evidence="9">
    <location>
        <position position="320"/>
    </location>
</feature>
<comment type="subunit">
    <text evidence="9">Monomer.</text>
</comment>
<dbReference type="UniPathway" id="UPA00053">
    <property type="reaction ID" value="UER00089"/>
</dbReference>
<proteinExistence type="inferred from homology"/>
<evidence type="ECO:0000313" key="11">
    <source>
        <dbReference type="EMBL" id="RLE11358.1"/>
    </source>
</evidence>
<feature type="binding site" evidence="9">
    <location>
        <position position="173"/>
    </location>
    <ligand>
        <name>3-phosphoshikimate</name>
        <dbReference type="ChEBI" id="CHEBI:145989"/>
    </ligand>
</feature>
<dbReference type="FunFam" id="3.65.10.10:FF:000006">
    <property type="entry name" value="3-phosphoshikimate 1-carboxyvinyltransferase"/>
    <property type="match status" value="1"/>
</dbReference>
<keyword evidence="5 9" id="KW-0028">Amino-acid biosynthesis</keyword>
<accession>A0A662D924</accession>
<dbReference type="HAMAP" id="MF_00210">
    <property type="entry name" value="EPSP_synth"/>
    <property type="match status" value="1"/>
</dbReference>
<reference evidence="11 12" key="1">
    <citation type="submission" date="2018-06" db="EMBL/GenBank/DDBJ databases">
        <title>Extensive metabolic versatility and redundancy in microbially diverse, dynamic hydrothermal sediments.</title>
        <authorList>
            <person name="Dombrowski N."/>
            <person name="Teske A."/>
            <person name="Baker B.J."/>
        </authorList>
    </citation>
    <scope>NUCLEOTIDE SEQUENCE [LARGE SCALE GENOMIC DNA]</scope>
    <source>
        <strain evidence="11">B19_G9</strain>
    </source>
</reference>
<protein>
    <recommendedName>
        <fullName evidence="9">3-phosphoshikimate 1-carboxyvinyltransferase</fullName>
        <ecNumber evidence="9">2.5.1.19</ecNumber>
    </recommendedName>
    <alternativeName>
        <fullName evidence="9">5-enolpyruvylshikimate-3-phosphate synthase</fullName>
        <shortName evidence="9">EPSP synthase</shortName>
        <shortName evidence="9">EPSPS</shortName>
    </alternativeName>
</protein>
<feature type="binding site" evidence="9">
    <location>
        <position position="347"/>
    </location>
    <ligand>
        <name>3-phosphoshikimate</name>
        <dbReference type="ChEBI" id="CHEBI:145989"/>
    </ligand>
</feature>
<evidence type="ECO:0000256" key="4">
    <source>
        <dbReference type="ARBA" id="ARBA00022490"/>
    </source>
</evidence>
<evidence type="ECO:0000256" key="8">
    <source>
        <dbReference type="ARBA" id="ARBA00044633"/>
    </source>
</evidence>
<feature type="binding site" evidence="9">
    <location>
        <position position="351"/>
    </location>
    <ligand>
        <name>phosphoenolpyruvate</name>
        <dbReference type="ChEBI" id="CHEBI:58702"/>
    </ligand>
</feature>
<dbReference type="Pfam" id="PF00275">
    <property type="entry name" value="EPSP_synthase"/>
    <property type="match status" value="1"/>
</dbReference>
<comment type="function">
    <text evidence="1 9">Catalyzes the transfer of the enolpyruvyl moiety of phosphoenolpyruvate (PEP) to the 5-hydroxyl of shikimate-3-phosphate (S3P) to produce enolpyruvyl shikimate-3-phosphate and inorganic phosphate.</text>
</comment>
<sequence length="434" mass="47560">MRTSDDDVLYIESCRYIEGEVDLPGDKSISHRAIILSSIAKGRSSIRGIQKGKDCLATIGCMRKLGVKIKEENNKLIVDGAGMDGLKEPEDVLNCKNSGTTMRILSGVLAAQRFYSVLTGDSSLRKRPMRRIIDPLSMMGAEILAREGFFPPLSIRGGNLRGINYTLPVASAQVKSCLILAGLYARGKTRIREPFLSRDHTERMLRYMGVKLDKKDLEIEISGGQELEARDLFIPGDISSGAFFAGAAAILKGSCVVLKKVGINPTRSLFLKVLEDMGADVKIHDRKVICEEEVAEVEVRGTGDLKGIRISENLIPQIIDEIPILAVVACFARGKTLIEGAMELRVKETDRIKALVNELGKMGARIEEKKDGMLIQGEGMLKGAQVKSWGDHRIAMALAIAGICARGITRIDNAQCIDISFPGFRNELFKLVKN</sequence>
<dbReference type="FunFam" id="3.65.10.10:FF:000005">
    <property type="entry name" value="3-phosphoshikimate 1-carboxyvinyltransferase"/>
    <property type="match status" value="1"/>
</dbReference>
<comment type="caution">
    <text evidence="9">Lacks conserved residue(s) required for the propagation of feature annotation.</text>
</comment>
<feature type="binding site" evidence="9">
    <location>
        <position position="32"/>
    </location>
    <ligand>
        <name>3-phosphoshikimate</name>
        <dbReference type="ChEBI" id="CHEBI:145989"/>
    </ligand>
</feature>
<dbReference type="GO" id="GO:0009073">
    <property type="term" value="P:aromatic amino acid family biosynthetic process"/>
    <property type="evidence" value="ECO:0007669"/>
    <property type="project" value="UniProtKB-KW"/>
</dbReference>
<evidence type="ECO:0000313" key="12">
    <source>
        <dbReference type="Proteomes" id="UP000267654"/>
    </source>
</evidence>
<comment type="subcellular location">
    <subcellularLocation>
        <location evidence="9">Cytoplasm</location>
    </subcellularLocation>
</comment>
<dbReference type="AlphaFoldDB" id="A0A662D924"/>
<name>A0A662D924_UNCAE</name>
<gene>
    <name evidence="9 11" type="primary">aroA</name>
    <name evidence="11" type="ORF">DRI96_06325</name>
</gene>
<evidence type="ECO:0000256" key="9">
    <source>
        <dbReference type="HAMAP-Rule" id="MF_00210"/>
    </source>
</evidence>
<dbReference type="PANTHER" id="PTHR21090">
    <property type="entry name" value="AROM/DEHYDROQUINATE SYNTHASE"/>
    <property type="match status" value="1"/>
</dbReference>
<dbReference type="InterPro" id="IPR023193">
    <property type="entry name" value="EPSP_synthase_CS"/>
</dbReference>
<dbReference type="SUPFAM" id="SSF55205">
    <property type="entry name" value="EPT/RTPC-like"/>
    <property type="match status" value="1"/>
</dbReference>
<dbReference type="NCBIfam" id="TIGR01356">
    <property type="entry name" value="aroA"/>
    <property type="match status" value="1"/>
</dbReference>
<feature type="binding site" evidence="9">
    <location>
        <position position="27"/>
    </location>
    <ligand>
        <name>3-phosphoshikimate</name>
        <dbReference type="ChEBI" id="CHEBI:145989"/>
    </ligand>
</feature>
<comment type="caution">
    <text evidence="11">The sequence shown here is derived from an EMBL/GenBank/DDBJ whole genome shotgun (WGS) entry which is preliminary data.</text>
</comment>
<comment type="pathway">
    <text evidence="2 9">Metabolic intermediate biosynthesis; chorismate biosynthesis; chorismate from D-erythrose 4-phosphate and phosphoenolpyruvate: step 6/7.</text>
</comment>
<organism evidence="11 12">
    <name type="scientific">Aerophobetes bacterium</name>
    <dbReference type="NCBI Taxonomy" id="2030807"/>
    <lineage>
        <taxon>Bacteria</taxon>
        <taxon>Candidatus Aerophobota</taxon>
    </lineage>
</organism>
<evidence type="ECO:0000256" key="5">
    <source>
        <dbReference type="ARBA" id="ARBA00022605"/>
    </source>
</evidence>
<dbReference type="GO" id="GO:0005737">
    <property type="term" value="C:cytoplasm"/>
    <property type="evidence" value="ECO:0007669"/>
    <property type="project" value="UniProtKB-SubCell"/>
</dbReference>
<feature type="binding site" evidence="9">
    <location>
        <position position="320"/>
    </location>
    <ligand>
        <name>3-phosphoshikimate</name>
        <dbReference type="ChEBI" id="CHEBI:145989"/>
    </ligand>
</feature>
<evidence type="ECO:0000256" key="3">
    <source>
        <dbReference type="ARBA" id="ARBA00009948"/>
    </source>
</evidence>
<feature type="binding site" evidence="9">
    <location>
        <position position="27"/>
    </location>
    <ligand>
        <name>phosphoenolpyruvate</name>
        <dbReference type="ChEBI" id="CHEBI:58702"/>
    </ligand>
</feature>
<dbReference type="PANTHER" id="PTHR21090:SF5">
    <property type="entry name" value="PENTAFUNCTIONAL AROM POLYPEPTIDE"/>
    <property type="match status" value="1"/>
</dbReference>